<evidence type="ECO:0000313" key="2">
    <source>
        <dbReference type="Proteomes" id="UP000009097"/>
    </source>
</evidence>
<reference evidence="1" key="1">
    <citation type="submission" date="2007-04" db="EMBL/GenBank/DDBJ databases">
        <authorList>
            <consortium name="The Broad Institute Genome Sequencing Platform"/>
            <person name="Birren B."/>
            <person name="Lander E."/>
            <person name="Galagan J."/>
            <person name="Nusbaum C."/>
            <person name="Devon K."/>
            <person name="Ma L.-J."/>
            <person name="Jaffe D."/>
            <person name="Butler J."/>
            <person name="Alvarez P."/>
            <person name="Gnerre S."/>
            <person name="Grabherr M."/>
            <person name="Kleber M."/>
            <person name="Mauceli E."/>
            <person name="Brockman W."/>
            <person name="MacCallum I.A."/>
            <person name="Young S."/>
            <person name="LaButti K."/>
            <person name="DeCaprio D."/>
            <person name="Crawford M."/>
            <person name="Koehrsen M."/>
            <person name="Engels R."/>
            <person name="Montgomery P."/>
            <person name="Pearson M."/>
            <person name="Howarth C."/>
            <person name="Larson L."/>
            <person name="White J."/>
            <person name="O'Leary S."/>
            <person name="Kodira C."/>
            <person name="Zeng Q."/>
            <person name="Yandava C."/>
            <person name="Alvarado L."/>
            <person name="Kistler C."/>
            <person name="Shim W.-B."/>
            <person name="Kang S."/>
            <person name="Woloshuk C."/>
        </authorList>
    </citation>
    <scope>NUCLEOTIDE SEQUENCE</scope>
    <source>
        <strain evidence="1">4287</strain>
    </source>
</reference>
<dbReference type="EMBL" id="DS231697">
    <property type="protein sequence ID" value="KNA97590.1"/>
    <property type="molecule type" value="Genomic_DNA"/>
</dbReference>
<sequence length="31" mass="3927">MFDQYQWISPDNVMLNLWMSESRKHRYSHRA</sequence>
<dbReference type="GeneID" id="28958964"/>
<proteinExistence type="predicted"/>
<name>A0A0J9UHG4_FUSO4</name>
<protein>
    <submittedName>
        <fullName evidence="1">Uncharacterized protein</fullName>
    </submittedName>
</protein>
<organism evidence="1 2">
    <name type="scientific">Fusarium oxysporum f. sp. lycopersici (strain 4287 / CBS 123668 / FGSC 9935 / NRRL 34936)</name>
    <name type="common">Fusarium vascular wilt of tomato</name>
    <dbReference type="NCBI Taxonomy" id="426428"/>
    <lineage>
        <taxon>Eukaryota</taxon>
        <taxon>Fungi</taxon>
        <taxon>Dikarya</taxon>
        <taxon>Ascomycota</taxon>
        <taxon>Pezizomycotina</taxon>
        <taxon>Sordariomycetes</taxon>
        <taxon>Hypocreomycetidae</taxon>
        <taxon>Hypocreales</taxon>
        <taxon>Nectriaceae</taxon>
        <taxon>Fusarium</taxon>
        <taxon>Fusarium oxysporum species complex</taxon>
    </lineage>
</organism>
<dbReference type="KEGG" id="fox:FOXG_18258"/>
<dbReference type="VEuPathDB" id="FungiDB:FOXG_18258"/>
<reference evidence="1" key="2">
    <citation type="journal article" date="2010" name="Nature">
        <title>Comparative genomics reveals mobile pathogenicity chromosomes in Fusarium.</title>
        <authorList>
            <person name="Ma L.J."/>
            <person name="van der Does H.C."/>
            <person name="Borkovich K.A."/>
            <person name="Coleman J.J."/>
            <person name="Daboussi M.J."/>
            <person name="Di Pietro A."/>
            <person name="Dufresne M."/>
            <person name="Freitag M."/>
            <person name="Grabherr M."/>
            <person name="Henrissat B."/>
            <person name="Houterman P.M."/>
            <person name="Kang S."/>
            <person name="Shim W.B."/>
            <person name="Woloshuk C."/>
            <person name="Xie X."/>
            <person name="Xu J.R."/>
            <person name="Antoniw J."/>
            <person name="Baker S.E."/>
            <person name="Bluhm B.H."/>
            <person name="Breakspear A."/>
            <person name="Brown D.W."/>
            <person name="Butchko R.A."/>
            <person name="Chapman S."/>
            <person name="Coulson R."/>
            <person name="Coutinho P.M."/>
            <person name="Danchin E.G."/>
            <person name="Diener A."/>
            <person name="Gale L.R."/>
            <person name="Gardiner D.M."/>
            <person name="Goff S."/>
            <person name="Hammond-Kosack K.E."/>
            <person name="Hilburn K."/>
            <person name="Hua-Van A."/>
            <person name="Jonkers W."/>
            <person name="Kazan K."/>
            <person name="Kodira C.D."/>
            <person name="Koehrsen M."/>
            <person name="Kumar L."/>
            <person name="Lee Y.H."/>
            <person name="Li L."/>
            <person name="Manners J.M."/>
            <person name="Miranda-Saavedra D."/>
            <person name="Mukherjee M."/>
            <person name="Park G."/>
            <person name="Park J."/>
            <person name="Park S.Y."/>
            <person name="Proctor R.H."/>
            <person name="Regev A."/>
            <person name="Ruiz-Roldan M.C."/>
            <person name="Sain D."/>
            <person name="Sakthikumar S."/>
            <person name="Sykes S."/>
            <person name="Schwartz D.C."/>
            <person name="Turgeon B.G."/>
            <person name="Wapinski I."/>
            <person name="Yoder O."/>
            <person name="Young S."/>
            <person name="Zeng Q."/>
            <person name="Zhou S."/>
            <person name="Galagan J."/>
            <person name="Cuomo C.A."/>
            <person name="Kistler H.C."/>
            <person name="Rep M."/>
        </authorList>
    </citation>
    <scope>NUCLEOTIDE SEQUENCE [LARGE SCALE GENOMIC DNA]</scope>
    <source>
        <strain evidence="1">4287</strain>
    </source>
</reference>
<gene>
    <name evidence="1" type="ORF">FOXG_18258</name>
</gene>
<dbReference type="Proteomes" id="UP000009097">
    <property type="component" value="Unassembled WGS sequence"/>
</dbReference>
<evidence type="ECO:0000313" key="1">
    <source>
        <dbReference type="EMBL" id="KNA97590.1"/>
    </source>
</evidence>
<dbReference type="AlphaFoldDB" id="A0A0J9UHG4"/>
<accession>A0A0J9UHG4</accession>
<dbReference type="RefSeq" id="XP_018235636.1">
    <property type="nucleotide sequence ID" value="XM_018398319.1"/>
</dbReference>